<dbReference type="InterPro" id="IPR021764">
    <property type="entry name" value="Enterochelin_esterase_N"/>
</dbReference>
<dbReference type="InterPro" id="IPR013783">
    <property type="entry name" value="Ig-like_fold"/>
</dbReference>
<name>A0A8J3I8H1_9CHLR</name>
<dbReference type="NCBIfam" id="NF007758">
    <property type="entry name" value="PRK10439.1"/>
    <property type="match status" value="1"/>
</dbReference>
<protein>
    <recommendedName>
        <fullName evidence="5">Enterochelin esterase N-terminal domain-containing protein</fullName>
    </recommendedName>
</protein>
<dbReference type="Gene3D" id="2.60.40.10">
    <property type="entry name" value="Immunoglobulins"/>
    <property type="match status" value="1"/>
</dbReference>
<dbReference type="GO" id="GO:0005737">
    <property type="term" value="C:cytoplasm"/>
    <property type="evidence" value="ECO:0007669"/>
    <property type="project" value="UniProtKB-SubCell"/>
</dbReference>
<dbReference type="InterPro" id="IPR050583">
    <property type="entry name" value="Mycobacterial_A85_antigen"/>
</dbReference>
<evidence type="ECO:0000259" key="5">
    <source>
        <dbReference type="Pfam" id="PF11806"/>
    </source>
</evidence>
<dbReference type="Pfam" id="PF00756">
    <property type="entry name" value="Esterase"/>
    <property type="match status" value="1"/>
</dbReference>
<dbReference type="InterPro" id="IPR029058">
    <property type="entry name" value="AB_hydrolase_fold"/>
</dbReference>
<dbReference type="EMBL" id="BNJF01000004">
    <property type="protein sequence ID" value="GHO49148.1"/>
    <property type="molecule type" value="Genomic_DNA"/>
</dbReference>
<keyword evidence="3" id="KW-0378">Hydrolase</keyword>
<evidence type="ECO:0000313" key="6">
    <source>
        <dbReference type="EMBL" id="GHO49148.1"/>
    </source>
</evidence>
<dbReference type="AlphaFoldDB" id="A0A8J3I8H1"/>
<evidence type="ECO:0000256" key="4">
    <source>
        <dbReference type="ARBA" id="ARBA00024201"/>
    </source>
</evidence>
<gene>
    <name evidence="6" type="ORF">KSX_73110</name>
</gene>
<comment type="similarity">
    <text evidence="4">Belongs to the Fes family.</text>
</comment>
<evidence type="ECO:0000313" key="7">
    <source>
        <dbReference type="Proteomes" id="UP000612362"/>
    </source>
</evidence>
<evidence type="ECO:0000256" key="2">
    <source>
        <dbReference type="ARBA" id="ARBA00022490"/>
    </source>
</evidence>
<dbReference type="PANTHER" id="PTHR48098">
    <property type="entry name" value="ENTEROCHELIN ESTERASE-RELATED"/>
    <property type="match status" value="1"/>
</dbReference>
<comment type="caution">
    <text evidence="6">The sequence shown here is derived from an EMBL/GenBank/DDBJ whole genome shotgun (WGS) entry which is preliminary data.</text>
</comment>
<dbReference type="RefSeq" id="WP_220198258.1">
    <property type="nucleotide sequence ID" value="NZ_BNJF01000004.1"/>
</dbReference>
<dbReference type="PANTHER" id="PTHR48098:SF3">
    <property type="entry name" value="IRON(III) ENTEROBACTIN ESTERASE"/>
    <property type="match status" value="1"/>
</dbReference>
<keyword evidence="7" id="KW-1185">Reference proteome</keyword>
<dbReference type="Proteomes" id="UP000612362">
    <property type="component" value="Unassembled WGS sequence"/>
</dbReference>
<dbReference type="SUPFAM" id="SSF81296">
    <property type="entry name" value="E set domains"/>
    <property type="match status" value="1"/>
</dbReference>
<feature type="domain" description="Enterochelin esterase N-terminal" evidence="5">
    <location>
        <begin position="54"/>
        <end position="170"/>
    </location>
</feature>
<comment type="subcellular location">
    <subcellularLocation>
        <location evidence="1">Cytoplasm</location>
    </subcellularLocation>
</comment>
<accession>A0A8J3I8H1</accession>
<reference evidence="6" key="1">
    <citation type="submission" date="2020-10" db="EMBL/GenBank/DDBJ databases">
        <title>Taxonomic study of unclassified bacteria belonging to the class Ktedonobacteria.</title>
        <authorList>
            <person name="Yabe S."/>
            <person name="Wang C.M."/>
            <person name="Zheng Y."/>
            <person name="Sakai Y."/>
            <person name="Cavaletti L."/>
            <person name="Monciardini P."/>
            <person name="Donadio S."/>
        </authorList>
    </citation>
    <scope>NUCLEOTIDE SEQUENCE</scope>
    <source>
        <strain evidence="6">SOSP1-1</strain>
    </source>
</reference>
<dbReference type="Gene3D" id="3.40.50.1820">
    <property type="entry name" value="alpha/beta hydrolase"/>
    <property type="match status" value="1"/>
</dbReference>
<dbReference type="InterPro" id="IPR000801">
    <property type="entry name" value="Esterase-like"/>
</dbReference>
<dbReference type="GO" id="GO:0006826">
    <property type="term" value="P:iron ion transport"/>
    <property type="evidence" value="ECO:0007669"/>
    <property type="project" value="InterPro"/>
</dbReference>
<sequence>MTADPSLLSPRLAQLQQELEEGSSYALQSFWEEVTKQGTPLIEPLPNDSLHSLVTFLWKDAGNTQNVVLIGGPTRWGEFTHNQLQHVPHTDLWFKTYRLRSDMCTTYRLSPNDALTGLKETKDWKARTATFQLDPLNPQIFVYPKDEDIADDEEYQASILTLPQAPRHYWRQRRHGIAKGTVEMHRFRSALLANERRIWVYTPPGYTASSTPYGVLLLLDGFCYLHVIPTPTILDNLLSEKQIPPLITVFIDSLDAQTRLHEMRCNPTFVHFLRQELLPWLRERYHVTSDSARTTIGGVSAGGLAAAFVAFQAADLFGNILSQSGSFWWGPEKEEEWLTTQYAASEKRPLRFALEVGLLERATTVDQVVVNRRLRDVLRTKGYDVHYAEYNGGHDYLTWRESMADRLLALMGKSLSGK</sequence>
<dbReference type="SUPFAM" id="SSF53474">
    <property type="entry name" value="alpha/beta-Hydrolases"/>
    <property type="match status" value="1"/>
</dbReference>
<evidence type="ECO:0000256" key="3">
    <source>
        <dbReference type="ARBA" id="ARBA00022801"/>
    </source>
</evidence>
<dbReference type="Pfam" id="PF11806">
    <property type="entry name" value="Enterochelin_N"/>
    <property type="match status" value="1"/>
</dbReference>
<dbReference type="GO" id="GO:0005506">
    <property type="term" value="F:iron ion binding"/>
    <property type="evidence" value="ECO:0007669"/>
    <property type="project" value="InterPro"/>
</dbReference>
<dbReference type="GO" id="GO:0008849">
    <property type="term" value="F:enterochelin esterase activity"/>
    <property type="evidence" value="ECO:0007669"/>
    <property type="project" value="InterPro"/>
</dbReference>
<proteinExistence type="inferred from homology"/>
<dbReference type="InterPro" id="IPR014756">
    <property type="entry name" value="Ig_E-set"/>
</dbReference>
<organism evidence="6 7">
    <name type="scientific">Ktedonospora formicarum</name>
    <dbReference type="NCBI Taxonomy" id="2778364"/>
    <lineage>
        <taxon>Bacteria</taxon>
        <taxon>Bacillati</taxon>
        <taxon>Chloroflexota</taxon>
        <taxon>Ktedonobacteria</taxon>
        <taxon>Ktedonobacterales</taxon>
        <taxon>Ktedonobacteraceae</taxon>
        <taxon>Ktedonospora</taxon>
    </lineage>
</organism>
<keyword evidence="2" id="KW-0963">Cytoplasm</keyword>
<evidence type="ECO:0000256" key="1">
    <source>
        <dbReference type="ARBA" id="ARBA00004496"/>
    </source>
</evidence>